<evidence type="ECO:0000313" key="2">
    <source>
        <dbReference type="EMBL" id="MVN32719.1"/>
    </source>
</evidence>
<gene>
    <name evidence="5" type="ORF">C1853_05620</name>
    <name evidence="4" type="ORF">C1871_07755</name>
    <name evidence="3" type="ORF">C1875_05980</name>
    <name evidence="2" type="ORF">GO726_06000</name>
</gene>
<dbReference type="EMBL" id="PPTY01000010">
    <property type="protein sequence ID" value="RDB85840.1"/>
    <property type="molecule type" value="Genomic_DNA"/>
</dbReference>
<feature type="compositionally biased region" description="Pro residues" evidence="1">
    <location>
        <begin position="54"/>
        <end position="63"/>
    </location>
</feature>
<dbReference type="Proteomes" id="UP000253970">
    <property type="component" value="Unassembled WGS sequence"/>
</dbReference>
<evidence type="ECO:0000313" key="7">
    <source>
        <dbReference type="Proteomes" id="UP000253915"/>
    </source>
</evidence>
<reference evidence="6 7" key="1">
    <citation type="journal article" date="2018" name="Elife">
        <title>Discovery and characterization of a prevalent human gut bacterial enzyme sufficient for the inactivation of a family of plant toxins.</title>
        <authorList>
            <person name="Koppel N."/>
            <person name="Bisanz J.E."/>
            <person name="Pandelia M.E."/>
            <person name="Turnbaugh P.J."/>
            <person name="Balskus E.P."/>
        </authorList>
    </citation>
    <scope>NUCLEOTIDE SEQUENCE [LARGE SCALE GENOMIC DNA]</scope>
    <source>
        <strain evidence="5 7">16A</strain>
        <strain evidence="4 6">FAA1-1-60AUCSF</strain>
        <strain evidence="3 8">W1 BHI 6</strain>
    </source>
</reference>
<dbReference type="EMBL" id="PPTU01000007">
    <property type="protein sequence ID" value="RDB71232.1"/>
    <property type="molecule type" value="Genomic_DNA"/>
</dbReference>
<dbReference type="Proteomes" id="UP000253915">
    <property type="component" value="Unassembled WGS sequence"/>
</dbReference>
<evidence type="ECO:0000256" key="1">
    <source>
        <dbReference type="SAM" id="MobiDB-lite"/>
    </source>
</evidence>
<evidence type="ECO:0000313" key="9">
    <source>
        <dbReference type="Proteomes" id="UP000436429"/>
    </source>
</evidence>
<evidence type="ECO:0000313" key="5">
    <source>
        <dbReference type="EMBL" id="RDC39744.1"/>
    </source>
</evidence>
<evidence type="ECO:0000313" key="8">
    <source>
        <dbReference type="Proteomes" id="UP000253970"/>
    </source>
</evidence>
<name>A0A369MZR5_EGGLN</name>
<evidence type="ECO:0000313" key="3">
    <source>
        <dbReference type="EMBL" id="RDB71232.1"/>
    </source>
</evidence>
<feature type="region of interest" description="Disordered" evidence="1">
    <location>
        <begin position="1"/>
        <end position="63"/>
    </location>
</feature>
<dbReference type="AlphaFoldDB" id="A0A369MZR5"/>
<dbReference type="RefSeq" id="WP_009608472.1">
    <property type="nucleotide sequence ID" value="NZ_AP025575.1"/>
</dbReference>
<evidence type="ECO:0000313" key="6">
    <source>
        <dbReference type="Proteomes" id="UP000253857"/>
    </source>
</evidence>
<proteinExistence type="predicted"/>
<evidence type="ECO:0000313" key="4">
    <source>
        <dbReference type="EMBL" id="RDB85840.1"/>
    </source>
</evidence>
<dbReference type="Proteomes" id="UP000436429">
    <property type="component" value="Unassembled WGS sequence"/>
</dbReference>
<feature type="compositionally biased region" description="Basic and acidic residues" evidence="1">
    <location>
        <begin position="1"/>
        <end position="31"/>
    </location>
</feature>
<dbReference type="GeneID" id="69512213"/>
<sequence>MDDSNKDDHAKTLPKEHDRDAAIDDARKAPEELEDEGLDAVSAGSGEWSRFGPGIPPKPVPLQ</sequence>
<dbReference type="EMBL" id="WPOM01000009">
    <property type="protein sequence ID" value="MVN32719.1"/>
    <property type="molecule type" value="Genomic_DNA"/>
</dbReference>
<dbReference type="Proteomes" id="UP000253857">
    <property type="component" value="Unassembled WGS sequence"/>
</dbReference>
<accession>A0A369MZR5</accession>
<comment type="caution">
    <text evidence="2">The sequence shown here is derived from an EMBL/GenBank/DDBJ whole genome shotgun (WGS) entry which is preliminary data.</text>
</comment>
<reference evidence="2 9" key="2">
    <citation type="submission" date="2019-11" db="EMBL/GenBank/DDBJ databases">
        <title>Whole genome shotgun sequencing (WGS) data from Adlercreutzia equolifaciens ResAG-91, Eggerthella lenta MRI-F36, MRI-F37, MRI-F40, ResAG-49, ResAG-88, ResAG-121, ResAG-145, and Gordonibacter sp. ResAG-5, ResAG-26, ResAG-43, ResAG-50, ResAG-59.</title>
        <authorList>
            <person name="Stoll D.A."/>
            <person name="Danylec N."/>
            <person name="Franz C.M.A.P."/>
            <person name="Huch M."/>
        </authorList>
    </citation>
    <scope>NUCLEOTIDE SEQUENCE [LARGE SCALE GENOMIC DNA]</scope>
    <source>
        <strain evidence="2 9">ResAG-88</strain>
    </source>
</reference>
<protein>
    <submittedName>
        <fullName evidence="2">Uncharacterized protein</fullName>
    </submittedName>
</protein>
<dbReference type="EMBL" id="PPUQ01000005">
    <property type="protein sequence ID" value="RDC39744.1"/>
    <property type="molecule type" value="Genomic_DNA"/>
</dbReference>
<organism evidence="2 9">
    <name type="scientific">Eggerthella lenta</name>
    <name type="common">Eubacterium lentum</name>
    <dbReference type="NCBI Taxonomy" id="84112"/>
    <lineage>
        <taxon>Bacteria</taxon>
        <taxon>Bacillati</taxon>
        <taxon>Actinomycetota</taxon>
        <taxon>Coriobacteriia</taxon>
        <taxon>Eggerthellales</taxon>
        <taxon>Eggerthellaceae</taxon>
        <taxon>Eggerthella</taxon>
    </lineage>
</organism>